<feature type="domain" description="Phosphatidate phosphatase APP1 catalytic" evidence="2">
    <location>
        <begin position="529"/>
        <end position="681"/>
    </location>
</feature>
<dbReference type="GO" id="GO:0008195">
    <property type="term" value="F:phosphatidate phosphatase activity"/>
    <property type="evidence" value="ECO:0007669"/>
    <property type="project" value="InterPro"/>
</dbReference>
<reference evidence="5 6" key="1">
    <citation type="submission" date="2017-11" db="EMBL/GenBank/DDBJ databases">
        <title>De novo assembly and phasing of dikaryotic genomes from two isolates of Puccinia coronata f. sp. avenae, the causal agent of oat crown rust.</title>
        <authorList>
            <person name="Miller M.E."/>
            <person name="Zhang Y."/>
            <person name="Omidvar V."/>
            <person name="Sperschneider J."/>
            <person name="Schwessinger B."/>
            <person name="Raley C."/>
            <person name="Palmer J.M."/>
            <person name="Garnica D."/>
            <person name="Upadhyaya N."/>
            <person name="Rathjen J."/>
            <person name="Taylor J.M."/>
            <person name="Park R.F."/>
            <person name="Dodds P.N."/>
            <person name="Hirsch C.D."/>
            <person name="Kianian S.F."/>
            <person name="Figueroa M."/>
        </authorList>
    </citation>
    <scope>NUCLEOTIDE SEQUENCE [LARGE SCALE GENOMIC DNA]</scope>
    <source>
        <strain evidence="3">12NC29</strain>
        <strain evidence="4">12SD80</strain>
    </source>
</reference>
<dbReference type="InterPro" id="IPR019236">
    <property type="entry name" value="APP1_cat"/>
</dbReference>
<evidence type="ECO:0000313" key="6">
    <source>
        <dbReference type="Proteomes" id="UP000235392"/>
    </source>
</evidence>
<keyword evidence="5" id="KW-1185">Reference proteome</keyword>
<gene>
    <name evidence="3" type="ORF">PCANC_13322</name>
    <name evidence="4" type="ORF">PCASD_03341</name>
</gene>
<name>A0A2N5VEE2_9BASI</name>
<feature type="compositionally biased region" description="Pro residues" evidence="1">
    <location>
        <begin position="838"/>
        <end position="847"/>
    </location>
</feature>
<dbReference type="PANTHER" id="PTHR28208:SF3">
    <property type="entry name" value="PHOSPHATIDATE PHOSPHATASE APP1"/>
    <property type="match status" value="1"/>
</dbReference>
<dbReference type="EMBL" id="PGCJ01000827">
    <property type="protein sequence ID" value="PLW18659.1"/>
    <property type="molecule type" value="Genomic_DNA"/>
</dbReference>
<feature type="compositionally biased region" description="Low complexity" evidence="1">
    <location>
        <begin position="101"/>
        <end position="116"/>
    </location>
</feature>
<comment type="caution">
    <text evidence="4">The sequence shown here is derived from an EMBL/GenBank/DDBJ whole genome shotgun (WGS) entry which is preliminary data.</text>
</comment>
<feature type="region of interest" description="Disordered" evidence="1">
    <location>
        <begin position="97"/>
        <end position="117"/>
    </location>
</feature>
<organism evidence="4 6">
    <name type="scientific">Puccinia coronata f. sp. avenae</name>
    <dbReference type="NCBI Taxonomy" id="200324"/>
    <lineage>
        <taxon>Eukaryota</taxon>
        <taxon>Fungi</taxon>
        <taxon>Dikarya</taxon>
        <taxon>Basidiomycota</taxon>
        <taxon>Pucciniomycotina</taxon>
        <taxon>Pucciniomycetes</taxon>
        <taxon>Pucciniales</taxon>
        <taxon>Pucciniaceae</taxon>
        <taxon>Puccinia</taxon>
    </lineage>
</organism>
<feature type="compositionally biased region" description="Low complexity" evidence="1">
    <location>
        <begin position="296"/>
        <end position="305"/>
    </location>
</feature>
<evidence type="ECO:0000256" key="1">
    <source>
        <dbReference type="SAM" id="MobiDB-lite"/>
    </source>
</evidence>
<evidence type="ECO:0000259" key="2">
    <source>
        <dbReference type="Pfam" id="PF09949"/>
    </source>
</evidence>
<dbReference type="AlphaFoldDB" id="A0A2N5VEE2"/>
<dbReference type="Proteomes" id="UP000235388">
    <property type="component" value="Unassembled WGS sequence"/>
</dbReference>
<sequence>MNNNTNETTSKRQLITSKAITLSSKILTKSANYLTSKDLDALANPISRVNGIVSKATNPATQHHHQPLPHSPSRNRSANSWQAWDKDASNWNMVVGGQPVTNSTERNTQSTSSSSSGYLSYFHPQNWQKKNKESIYTEDHLVCFPGFVALRSPSHSRAGDIELFISIHAFRARSTLENMNRSQRLVHSMICKMTGLPPLSASTTPGATLVESSMQNSVLIEEELMKWDEEQDDKMRKFEPLLPSSNPTTQSPFTHQAAPPLHTLNTQLTTQPAQIICTAPTPIQPNASNNPFATVSRSSSTSSTRSYRRILQHEETQSDELLDTGMGRLLEKFHIENEDLHALHFNLKERLHSFFSQKAESSKIRLKLYGICSSKATRSSTSKSLFQSRTEAPNLLSPGLDSTEFIINGGRPLLTQIITTKPGGVWSDKLVLPWQTIETHLRVHQMQQKANEPMTHLTPSSTSQSPDTGIIRLRIEAELVKDELNDPASRPSKSTADPPKKDPVRKLSVAKSSLVMELDVIPAMAESVHVISDIDDTIKHTNVLGGLKCVFKNVFLAGFDQVAIAGMAEWYQSLQCLGCWMHYISNSPLELWYCIEGFLAANGFPRGSTSLKEYARGATSILSGMWESAGSRKRARVESIIKQFPNAKFICVGDSGEQDLEMYVSLAQAYPGSIISIYIRDVTTPAILGKDISLDQLCTTTERGVWSEWDDPMKTPTQKRSSLVCTSRANSPATRSFPPIPAYPPEDSSRPHRSKSHDILSQPDRTVLAAPPSKRASQRPLAPPKPLHLSSKPASAKPVGDGHTKRHSQIERIQRQTGDLSDASKRSPRSKSVDLASTPPPSLPLPPAAEGYFALPKGGTPSATPPSYAKPAVPPPAAAAAPLDDGKTQLLLDAFRARVARAQAELRQLHLVPPDPPSADPLSRPDPLNNKIHVAFGATKLRLFRSGFDDCIPESLVDVKKFINK</sequence>
<accession>A0A2N5VEE2</accession>
<dbReference type="OrthoDB" id="2117591at2759"/>
<dbReference type="PANTHER" id="PTHR28208">
    <property type="entry name" value="PHOSPHATIDATE PHOSPHATASE APP1"/>
    <property type="match status" value="1"/>
</dbReference>
<proteinExistence type="predicted"/>
<dbReference type="STRING" id="200324.A0A2N5VEE2"/>
<dbReference type="GO" id="GO:0030479">
    <property type="term" value="C:actin cortical patch"/>
    <property type="evidence" value="ECO:0007669"/>
    <property type="project" value="TreeGrafter"/>
</dbReference>
<dbReference type="EMBL" id="PGCI01000025">
    <property type="protein sequence ID" value="PLW48266.1"/>
    <property type="molecule type" value="Genomic_DNA"/>
</dbReference>
<dbReference type="Proteomes" id="UP000235392">
    <property type="component" value="Unassembled WGS sequence"/>
</dbReference>
<dbReference type="InterPro" id="IPR052935">
    <property type="entry name" value="Mg2+_PAP"/>
</dbReference>
<feature type="compositionally biased region" description="Polar residues" evidence="1">
    <location>
        <begin position="715"/>
        <end position="734"/>
    </location>
</feature>
<dbReference type="Pfam" id="PF09949">
    <property type="entry name" value="APP1_cat"/>
    <property type="match status" value="1"/>
</dbReference>
<feature type="region of interest" description="Disordered" evidence="1">
    <location>
        <begin position="482"/>
        <end position="505"/>
    </location>
</feature>
<feature type="region of interest" description="Disordered" evidence="1">
    <location>
        <begin position="287"/>
        <end position="307"/>
    </location>
</feature>
<protein>
    <recommendedName>
        <fullName evidence="2">Phosphatidate phosphatase APP1 catalytic domain-containing protein</fullName>
    </recommendedName>
</protein>
<feature type="region of interest" description="Disordered" evidence="1">
    <location>
        <begin position="58"/>
        <end position="78"/>
    </location>
</feature>
<feature type="compositionally biased region" description="Basic and acidic residues" evidence="1">
    <location>
        <begin position="800"/>
        <end position="814"/>
    </location>
</feature>
<evidence type="ECO:0000313" key="5">
    <source>
        <dbReference type="Proteomes" id="UP000235388"/>
    </source>
</evidence>
<evidence type="ECO:0000313" key="3">
    <source>
        <dbReference type="EMBL" id="PLW18659.1"/>
    </source>
</evidence>
<evidence type="ECO:0000313" key="4">
    <source>
        <dbReference type="EMBL" id="PLW48266.1"/>
    </source>
</evidence>
<feature type="region of interest" description="Disordered" evidence="1">
    <location>
        <begin position="707"/>
        <end position="881"/>
    </location>
</feature>